<organism evidence="2 3">
    <name type="scientific">Aspergillus niger ATCC 13496</name>
    <dbReference type="NCBI Taxonomy" id="1353008"/>
    <lineage>
        <taxon>Eukaryota</taxon>
        <taxon>Fungi</taxon>
        <taxon>Dikarya</taxon>
        <taxon>Ascomycota</taxon>
        <taxon>Pezizomycotina</taxon>
        <taxon>Eurotiomycetes</taxon>
        <taxon>Eurotiomycetidae</taxon>
        <taxon>Eurotiales</taxon>
        <taxon>Aspergillaceae</taxon>
        <taxon>Aspergillus</taxon>
        <taxon>Aspergillus subgen. Circumdati</taxon>
    </lineage>
</organism>
<reference evidence="2 3" key="1">
    <citation type="submission" date="2018-07" db="EMBL/GenBank/DDBJ databases">
        <title>Section-level genome sequencing of Aspergillus section Nigri to investigate inter- and intra-species variation.</title>
        <authorList>
            <consortium name="DOE Joint Genome Institute"/>
            <person name="Vesth T.C."/>
            <person name="Nybo J.L."/>
            <person name="Theobald S."/>
            <person name="Frisvad J.C."/>
            <person name="Larsen T.O."/>
            <person name="Nielsen K.F."/>
            <person name="Hoof J.B."/>
            <person name="Brandl J."/>
            <person name="Salamov A."/>
            <person name="Riley R."/>
            <person name="Gladden J.M."/>
            <person name="Phatale P."/>
            <person name="Nielsen M.T."/>
            <person name="Lyhne E.K."/>
            <person name="Kogle M.E."/>
            <person name="Strasser K."/>
            <person name="McDonnell E."/>
            <person name="Barry K."/>
            <person name="Clum A."/>
            <person name="Chen C."/>
            <person name="Nolan M."/>
            <person name="Sandor L."/>
            <person name="Kuo A."/>
            <person name="Lipzen A."/>
            <person name="Hainaut M."/>
            <person name="Drula E."/>
            <person name="Tsang A."/>
            <person name="Magnuson J.K."/>
            <person name="Henrissat B."/>
            <person name="Wiebenga A."/>
            <person name="Simmons B.A."/>
            <person name="Makela M.R."/>
            <person name="De vries R.P."/>
            <person name="Grigoriev I.V."/>
            <person name="Mortensen U.H."/>
            <person name="Baker S.E."/>
            <person name="Andersen M.R."/>
        </authorList>
    </citation>
    <scope>NUCLEOTIDE SEQUENCE [LARGE SCALE GENOMIC DNA]</scope>
    <source>
        <strain evidence="2 3">ATCC 13496</strain>
    </source>
</reference>
<proteinExistence type="predicted"/>
<dbReference type="VEuPathDB" id="FungiDB:M747DRAFT_299666"/>
<feature type="region of interest" description="Disordered" evidence="1">
    <location>
        <begin position="1"/>
        <end position="57"/>
    </location>
</feature>
<evidence type="ECO:0000256" key="1">
    <source>
        <dbReference type="SAM" id="MobiDB-lite"/>
    </source>
</evidence>
<dbReference type="EMBL" id="KZ851952">
    <property type="protein sequence ID" value="RDH15191.1"/>
    <property type="molecule type" value="Genomic_DNA"/>
</dbReference>
<sequence length="57" mass="6360">MHAADLSNGIQGRKGGKEVEAIGKDRYEDRDKERLDIRQGAEPPAEKRRRGGGNLKE</sequence>
<gene>
    <name evidence="2" type="ORF">M747DRAFT_299666</name>
</gene>
<dbReference type="Proteomes" id="UP000253845">
    <property type="component" value="Unassembled WGS sequence"/>
</dbReference>
<evidence type="ECO:0000313" key="2">
    <source>
        <dbReference type="EMBL" id="RDH15191.1"/>
    </source>
</evidence>
<feature type="compositionally biased region" description="Basic and acidic residues" evidence="1">
    <location>
        <begin position="15"/>
        <end position="39"/>
    </location>
</feature>
<evidence type="ECO:0000313" key="3">
    <source>
        <dbReference type="Proteomes" id="UP000253845"/>
    </source>
</evidence>
<accession>A0A370BPZ4</accession>
<protein>
    <submittedName>
        <fullName evidence="2">Uncharacterized protein</fullName>
    </submittedName>
</protein>
<name>A0A370BPZ4_ASPNG</name>
<dbReference type="AlphaFoldDB" id="A0A370BPZ4"/>